<protein>
    <recommendedName>
        <fullName evidence="4">Phage minor structural protein</fullName>
    </recommendedName>
</protein>
<keyword evidence="1" id="KW-0812">Transmembrane</keyword>
<name>A0A2M9H8N6_9BIFI</name>
<organism evidence="2 3">
    <name type="scientific">Bifidobacterium primatium</name>
    <dbReference type="NCBI Taxonomy" id="2045438"/>
    <lineage>
        <taxon>Bacteria</taxon>
        <taxon>Bacillati</taxon>
        <taxon>Actinomycetota</taxon>
        <taxon>Actinomycetes</taxon>
        <taxon>Bifidobacteriales</taxon>
        <taxon>Bifidobacteriaceae</taxon>
        <taxon>Bifidobacterium</taxon>
    </lineage>
</organism>
<evidence type="ECO:0000313" key="3">
    <source>
        <dbReference type="Proteomes" id="UP000229095"/>
    </source>
</evidence>
<keyword evidence="1" id="KW-0472">Membrane</keyword>
<dbReference type="RefSeq" id="WP_100511261.1">
    <property type="nucleotide sequence ID" value="NZ_PEBI01000003.1"/>
</dbReference>
<proteinExistence type="predicted"/>
<feature type="transmembrane region" description="Helical" evidence="1">
    <location>
        <begin position="6"/>
        <end position="25"/>
    </location>
</feature>
<dbReference type="EMBL" id="PEBI01000003">
    <property type="protein sequence ID" value="PJM73157.1"/>
    <property type="molecule type" value="Genomic_DNA"/>
</dbReference>
<reference evidence="2 3" key="1">
    <citation type="submission" date="2017-10" db="EMBL/GenBank/DDBJ databases">
        <title>Draft genome sequences of strains TRE 1, TRE 9, TRE H and TRI 7, isolated from tamarins, belonging to four potential novel Bifidobacterium species.</title>
        <authorList>
            <person name="Mattarelli P."/>
            <person name="Modesto M."/>
            <person name="Puglisi E."/>
            <person name="Morelli L."/>
            <person name="Spezio C."/>
            <person name="Bonetti A."/>
            <person name="Sandri C."/>
        </authorList>
    </citation>
    <scope>NUCLEOTIDE SEQUENCE [LARGE SCALE GENOMIC DNA]</scope>
    <source>
        <strain evidence="3">TRE1</strain>
    </source>
</reference>
<evidence type="ECO:0000256" key="1">
    <source>
        <dbReference type="SAM" id="Phobius"/>
    </source>
</evidence>
<sequence length="111" mass="12175">MDQIIISVTASVLFAAFSAVGGILWQRVKDIMTKQDVRDEALRALLFDKIARLHAETVEAGRPASVEIKRRADVAWDAYRALDPDGTSDDGTTAHLHAEIIRAHASEDPHA</sequence>
<gene>
    <name evidence="2" type="ORF">CS006_08030</name>
</gene>
<comment type="caution">
    <text evidence="2">The sequence shown here is derived from an EMBL/GenBank/DDBJ whole genome shotgun (WGS) entry which is preliminary data.</text>
</comment>
<evidence type="ECO:0000313" key="2">
    <source>
        <dbReference type="EMBL" id="PJM73157.1"/>
    </source>
</evidence>
<keyword evidence="3" id="KW-1185">Reference proteome</keyword>
<dbReference type="AlphaFoldDB" id="A0A2M9H8N6"/>
<evidence type="ECO:0008006" key="4">
    <source>
        <dbReference type="Google" id="ProtNLM"/>
    </source>
</evidence>
<dbReference type="Proteomes" id="UP000229095">
    <property type="component" value="Unassembled WGS sequence"/>
</dbReference>
<dbReference type="OrthoDB" id="3182403at2"/>
<accession>A0A2M9H8N6</accession>
<keyword evidence="1" id="KW-1133">Transmembrane helix</keyword>